<evidence type="ECO:0000259" key="5">
    <source>
        <dbReference type="PROSITE" id="PS51371"/>
    </source>
</evidence>
<dbReference type="SMART" id="SM00052">
    <property type="entry name" value="EAL"/>
    <property type="match status" value="1"/>
</dbReference>
<dbReference type="InterPro" id="IPR001633">
    <property type="entry name" value="EAL_dom"/>
</dbReference>
<dbReference type="EMBL" id="SLZY01000003">
    <property type="protein sequence ID" value="TCS73051.1"/>
    <property type="molecule type" value="Genomic_DNA"/>
</dbReference>
<dbReference type="PANTHER" id="PTHR33121:SF76">
    <property type="entry name" value="SIGNALING PROTEIN"/>
    <property type="match status" value="1"/>
</dbReference>
<dbReference type="CDD" id="cd04598">
    <property type="entry name" value="CBS_pair_GGDEF_EAL"/>
    <property type="match status" value="1"/>
</dbReference>
<dbReference type="CDD" id="cd01948">
    <property type="entry name" value="EAL"/>
    <property type="match status" value="1"/>
</dbReference>
<dbReference type="PANTHER" id="PTHR33121">
    <property type="entry name" value="CYCLIC DI-GMP PHOSPHODIESTERASE PDEF"/>
    <property type="match status" value="1"/>
</dbReference>
<dbReference type="InterPro" id="IPR035919">
    <property type="entry name" value="EAL_sf"/>
</dbReference>
<dbReference type="Pfam" id="PF00571">
    <property type="entry name" value="CBS"/>
    <property type="match status" value="1"/>
</dbReference>
<dbReference type="Gene3D" id="3.10.580.10">
    <property type="entry name" value="CBS-domain"/>
    <property type="match status" value="1"/>
</dbReference>
<dbReference type="Gene3D" id="3.30.70.270">
    <property type="match status" value="1"/>
</dbReference>
<dbReference type="PROSITE" id="PS50883">
    <property type="entry name" value="EAL"/>
    <property type="match status" value="1"/>
</dbReference>
<feature type="compositionally biased region" description="Basic and acidic residues" evidence="2">
    <location>
        <begin position="569"/>
        <end position="587"/>
    </location>
</feature>
<dbReference type="SUPFAM" id="SSF55073">
    <property type="entry name" value="Nucleotide cyclase"/>
    <property type="match status" value="1"/>
</dbReference>
<dbReference type="InterPro" id="IPR046342">
    <property type="entry name" value="CBS_dom_sf"/>
</dbReference>
<accession>A0A4R3JZ77</accession>
<dbReference type="SMART" id="SM00267">
    <property type="entry name" value="GGDEF"/>
    <property type="match status" value="1"/>
</dbReference>
<dbReference type="Pfam" id="PF00563">
    <property type="entry name" value="EAL"/>
    <property type="match status" value="1"/>
</dbReference>
<evidence type="ECO:0000313" key="7">
    <source>
        <dbReference type="Proteomes" id="UP000295135"/>
    </source>
</evidence>
<protein>
    <submittedName>
        <fullName evidence="6">Diguanylate cyclase/phosphodiesterase</fullName>
    </submittedName>
</protein>
<reference evidence="6 7" key="1">
    <citation type="submission" date="2019-03" db="EMBL/GenBank/DDBJ databases">
        <title>Genomic Encyclopedia of Type Strains, Phase IV (KMG-IV): sequencing the most valuable type-strain genomes for metagenomic binning, comparative biology and taxonomic classification.</title>
        <authorList>
            <person name="Goeker M."/>
        </authorList>
    </citation>
    <scope>NUCLEOTIDE SEQUENCE [LARGE SCALE GENOMIC DNA]</scope>
    <source>
        <strain evidence="6 7">DSM 103923</strain>
    </source>
</reference>
<dbReference type="InterPro" id="IPR050706">
    <property type="entry name" value="Cyclic-di-GMP_PDE-like"/>
</dbReference>
<dbReference type="Gene3D" id="3.20.20.450">
    <property type="entry name" value="EAL domain"/>
    <property type="match status" value="1"/>
</dbReference>
<proteinExistence type="predicted"/>
<dbReference type="AlphaFoldDB" id="A0A4R3JZ77"/>
<dbReference type="InterPro" id="IPR000160">
    <property type="entry name" value="GGDEF_dom"/>
</dbReference>
<name>A0A4R3JZ77_9PROT</name>
<dbReference type="CDD" id="cd01949">
    <property type="entry name" value="GGDEF"/>
    <property type="match status" value="1"/>
</dbReference>
<dbReference type="Pfam" id="PF00990">
    <property type="entry name" value="GGDEF"/>
    <property type="match status" value="1"/>
</dbReference>
<dbReference type="SUPFAM" id="SSF141868">
    <property type="entry name" value="EAL domain-like"/>
    <property type="match status" value="1"/>
</dbReference>
<keyword evidence="7" id="KW-1185">Reference proteome</keyword>
<feature type="domain" description="GGDEF" evidence="4">
    <location>
        <begin position="435"/>
        <end position="586"/>
    </location>
</feature>
<dbReference type="PROSITE" id="PS50887">
    <property type="entry name" value="GGDEF"/>
    <property type="match status" value="1"/>
</dbReference>
<evidence type="ECO:0000259" key="4">
    <source>
        <dbReference type="PROSITE" id="PS50887"/>
    </source>
</evidence>
<organism evidence="6 7">
    <name type="scientific">Sulfuritortus calidifontis</name>
    <dbReference type="NCBI Taxonomy" id="1914471"/>
    <lineage>
        <taxon>Bacteria</taxon>
        <taxon>Pseudomonadati</taxon>
        <taxon>Pseudomonadota</taxon>
        <taxon>Betaproteobacteria</taxon>
        <taxon>Nitrosomonadales</taxon>
        <taxon>Thiobacillaceae</taxon>
        <taxon>Sulfuritortus</taxon>
    </lineage>
</organism>
<dbReference type="InterPro" id="IPR043128">
    <property type="entry name" value="Rev_trsase/Diguanyl_cyclase"/>
</dbReference>
<dbReference type="InterPro" id="IPR000644">
    <property type="entry name" value="CBS_dom"/>
</dbReference>
<feature type="domain" description="CBS" evidence="5">
    <location>
        <begin position="276"/>
        <end position="337"/>
    </location>
</feature>
<dbReference type="GO" id="GO:0071111">
    <property type="term" value="F:cyclic-guanylate-specific phosphodiesterase activity"/>
    <property type="evidence" value="ECO:0007669"/>
    <property type="project" value="InterPro"/>
</dbReference>
<dbReference type="RefSeq" id="WP_232019070.1">
    <property type="nucleotide sequence ID" value="NZ_AP018721.1"/>
</dbReference>
<feature type="domain" description="EAL" evidence="3">
    <location>
        <begin position="3"/>
        <end position="253"/>
    </location>
</feature>
<feature type="region of interest" description="Disordered" evidence="2">
    <location>
        <begin position="569"/>
        <end position="607"/>
    </location>
</feature>
<evidence type="ECO:0000256" key="1">
    <source>
        <dbReference type="PROSITE-ProRule" id="PRU00703"/>
    </source>
</evidence>
<gene>
    <name evidence="6" type="ORF">EDC61_103174</name>
</gene>
<dbReference type="SUPFAM" id="SSF54631">
    <property type="entry name" value="CBS-domain pair"/>
    <property type="match status" value="1"/>
</dbReference>
<evidence type="ECO:0000256" key="2">
    <source>
        <dbReference type="SAM" id="MobiDB-lite"/>
    </source>
</evidence>
<dbReference type="Proteomes" id="UP000295135">
    <property type="component" value="Unassembled WGS sequence"/>
</dbReference>
<evidence type="ECO:0000313" key="6">
    <source>
        <dbReference type="EMBL" id="TCS73051.1"/>
    </source>
</evidence>
<comment type="caution">
    <text evidence="6">The sequence shown here is derived from an EMBL/GenBank/DDBJ whole genome shotgun (WGS) entry which is preliminary data.</text>
</comment>
<dbReference type="InterPro" id="IPR029787">
    <property type="entry name" value="Nucleotide_cyclase"/>
</dbReference>
<dbReference type="PROSITE" id="PS51371">
    <property type="entry name" value="CBS"/>
    <property type="match status" value="1"/>
</dbReference>
<sequence length="607" mass="66519">MNLAYLRVALNDVLEHGRISTLFQPIMGMGDASIYGYEALSRGPSDSPLHSPVALLRAADHAGLSAEVEQLCFEAALQNFAERKLSGKLFANVRPGRLLEPYFQPASLSAVLKAYGIAPQNLILELTESDPVEDYAQLAAASEALRRIGLKVAMDDLGEGFSSLRLWSEMKPAYVKLDKHFISGLNQDPVKLQFVRSMQEIAENANAQIVAEGVETASELAIVKDLGVAFVQGYLIGRPLAMPSAVPSPDVVRSLGRAEISVFPSVAGSRPRQPCARTLLIEAPAVSPSTPSEQVLELLQKHQGLHAVAVVERGLPVGMVTRPFLLDRFTRIYTRELYGKKPCSAFMEKAPLVVDIGTLIADLSELVVKKGKQTFTDGFIITENGQYRGMGSGYDLMRAITEMQVVAARYANPLTLLPGNVPIHEHTDRLLAAGAEFVAAYFDLDHFKPFNDVYGYRKGDAVIQLLGRILSQECDPSLDFLGHVGGDDFIILFQSRDWEARCQRILARFDAERAALFQFEHLAEGGYFSENRRGKMVFHPLVSLSIGAVPVSQTGYSQRQEVERAAAEAKKMAKKEDGSSLFVERRQAGQQADAEPAPASRDWAEVA</sequence>
<keyword evidence="1" id="KW-0129">CBS domain</keyword>
<evidence type="ECO:0000259" key="3">
    <source>
        <dbReference type="PROSITE" id="PS50883"/>
    </source>
</evidence>
<dbReference type="NCBIfam" id="TIGR00254">
    <property type="entry name" value="GGDEF"/>
    <property type="match status" value="1"/>
</dbReference>